<dbReference type="GO" id="GO:0009214">
    <property type="term" value="P:cyclic nucleotide catabolic process"/>
    <property type="evidence" value="ECO:0007669"/>
    <property type="project" value="UniProtKB-ARBA"/>
</dbReference>
<dbReference type="SUPFAM" id="SSF52172">
    <property type="entry name" value="CheY-like"/>
    <property type="match status" value="1"/>
</dbReference>
<dbReference type="PANTHER" id="PTHR45228">
    <property type="entry name" value="CYCLIC DI-GMP PHOSPHODIESTERASE TM_0186-RELATED"/>
    <property type="match status" value="1"/>
</dbReference>
<dbReference type="STRING" id="1859457.BET10_14645"/>
<dbReference type="Pfam" id="PF00072">
    <property type="entry name" value="Response_reg"/>
    <property type="match status" value="1"/>
</dbReference>
<dbReference type="Proteomes" id="UP000179786">
    <property type="component" value="Unassembled WGS sequence"/>
</dbReference>
<evidence type="ECO:0000256" key="2">
    <source>
        <dbReference type="PROSITE-ProRule" id="PRU00169"/>
    </source>
</evidence>
<dbReference type="RefSeq" id="WP_070985984.1">
    <property type="nucleotide sequence ID" value="NZ_MKJU01000027.1"/>
</dbReference>
<feature type="domain" description="HD-GYP" evidence="4">
    <location>
        <begin position="153"/>
        <end position="350"/>
    </location>
</feature>
<dbReference type="InterPro" id="IPR011006">
    <property type="entry name" value="CheY-like_superfamily"/>
</dbReference>
<dbReference type="FunFam" id="1.10.3210.10:FF:000018">
    <property type="entry name" value="Two-component system response regulator"/>
    <property type="match status" value="1"/>
</dbReference>
<dbReference type="InterPro" id="IPR037522">
    <property type="entry name" value="HD_GYP_dom"/>
</dbReference>
<evidence type="ECO:0000259" key="3">
    <source>
        <dbReference type="PROSITE" id="PS50110"/>
    </source>
</evidence>
<dbReference type="Gene3D" id="3.40.50.2300">
    <property type="match status" value="1"/>
</dbReference>
<dbReference type="InterPro" id="IPR001789">
    <property type="entry name" value="Sig_transdc_resp-reg_receiver"/>
</dbReference>
<dbReference type="SMART" id="SM00448">
    <property type="entry name" value="REC"/>
    <property type="match status" value="1"/>
</dbReference>
<feature type="modified residue" description="4-aspartylphosphate" evidence="2">
    <location>
        <position position="59"/>
    </location>
</feature>
<dbReference type="Pfam" id="PF13487">
    <property type="entry name" value="HD_5"/>
    <property type="match status" value="1"/>
</dbReference>
<feature type="domain" description="Response regulatory" evidence="3">
    <location>
        <begin position="9"/>
        <end position="126"/>
    </location>
</feature>
<dbReference type="SMART" id="SM00471">
    <property type="entry name" value="HDc"/>
    <property type="match status" value="1"/>
</dbReference>
<dbReference type="GO" id="GO:0000160">
    <property type="term" value="P:phosphorelay signal transduction system"/>
    <property type="evidence" value="ECO:0007669"/>
    <property type="project" value="InterPro"/>
</dbReference>
<dbReference type="CDD" id="cd00077">
    <property type="entry name" value="HDc"/>
    <property type="match status" value="1"/>
</dbReference>
<dbReference type="Gene3D" id="1.10.3210.10">
    <property type="entry name" value="Hypothetical protein af1432"/>
    <property type="match status" value="1"/>
</dbReference>
<reference evidence="5 6" key="1">
    <citation type="submission" date="2016-09" db="EMBL/GenBank/DDBJ databases">
        <title>Pseudoalteromonas amylolytica sp. nov., isolated from the surface seawater.</title>
        <authorList>
            <person name="Wu Y.-H."/>
            <person name="Cheng H."/>
            <person name="Jin X.-B."/>
            <person name="Wang C.-S."/>
            <person name="Xu X.-W."/>
        </authorList>
    </citation>
    <scope>NUCLEOTIDE SEQUENCE [LARGE SCALE GENOMIC DNA]</scope>
    <source>
        <strain evidence="5 6">JW1</strain>
    </source>
</reference>
<dbReference type="SUPFAM" id="SSF109604">
    <property type="entry name" value="HD-domain/PDEase-like"/>
    <property type="match status" value="1"/>
</dbReference>
<name>A0A1S1MW42_9GAMM</name>
<dbReference type="PROSITE" id="PS51832">
    <property type="entry name" value="HD_GYP"/>
    <property type="match status" value="1"/>
</dbReference>
<dbReference type="InterPro" id="IPR003607">
    <property type="entry name" value="HD/PDEase_dom"/>
</dbReference>
<evidence type="ECO:0000259" key="4">
    <source>
        <dbReference type="PROSITE" id="PS51832"/>
    </source>
</evidence>
<dbReference type="PANTHER" id="PTHR45228:SF1">
    <property type="entry name" value="CYCLIC DI-GMP PHOSPHODIESTERASE TM_0186"/>
    <property type="match status" value="1"/>
</dbReference>
<organism evidence="5 6">
    <name type="scientific">Pseudoalteromonas amylolytica</name>
    <dbReference type="NCBI Taxonomy" id="1859457"/>
    <lineage>
        <taxon>Bacteria</taxon>
        <taxon>Pseudomonadati</taxon>
        <taxon>Pseudomonadota</taxon>
        <taxon>Gammaproteobacteria</taxon>
        <taxon>Alteromonadales</taxon>
        <taxon>Pseudoalteromonadaceae</taxon>
        <taxon>Pseudoalteromonas</taxon>
    </lineage>
</organism>
<dbReference type="GO" id="GO:0004112">
    <property type="term" value="F:cyclic-nucleotide phosphodiesterase activity"/>
    <property type="evidence" value="ECO:0007669"/>
    <property type="project" value="UniProtKB-ARBA"/>
</dbReference>
<keyword evidence="2" id="KW-0597">Phosphoprotein</keyword>
<keyword evidence="6" id="KW-1185">Reference proteome</keyword>
<evidence type="ECO:0000313" key="6">
    <source>
        <dbReference type="Proteomes" id="UP000179786"/>
    </source>
</evidence>
<comment type="caution">
    <text evidence="5">The sequence shown here is derived from an EMBL/GenBank/DDBJ whole genome shotgun (WGS) entry which is preliminary data.</text>
</comment>
<proteinExistence type="predicted"/>
<accession>A0A1S1MW42</accession>
<evidence type="ECO:0000313" key="5">
    <source>
        <dbReference type="EMBL" id="OHU90015.1"/>
    </source>
</evidence>
<dbReference type="EMBL" id="MKJU01000027">
    <property type="protein sequence ID" value="OHU90015.1"/>
    <property type="molecule type" value="Genomic_DNA"/>
</dbReference>
<dbReference type="PROSITE" id="PS50110">
    <property type="entry name" value="RESPONSE_REGULATORY"/>
    <property type="match status" value="1"/>
</dbReference>
<dbReference type="InterPro" id="IPR052020">
    <property type="entry name" value="Cyclic_di-GMP/3'3'-cGAMP_PDE"/>
</dbReference>
<keyword evidence="1" id="KW-0378">Hydrolase</keyword>
<evidence type="ECO:0000256" key="1">
    <source>
        <dbReference type="ARBA" id="ARBA00022801"/>
    </source>
</evidence>
<gene>
    <name evidence="5" type="ORF">BET10_14645</name>
</gene>
<sequence length="351" mass="39474">MKDLRNNSTILAIDDNPTNLKLLHRLLSAKGYSHVHLLTDSRETLSTYKMLRPDLILLDINMPYMDGFEVMDALFSLQEPLMAPIIVISAQQGSETTLTALEKGARDYITKPFERNELLLRVQNLLDAHLAHKLLNDQAQVLENMVELRTKELNDTRLSVVQRLGMAAEYKDEETGNHILRMSHLCQLLAQKMGLPPKDCELILHASPMHDIGKIGIPDSILLKPGALDAHEWEVMKTHAQIGGQLLGDDDSDLMIMARNIALTHHEKWDGSGYPNGLQQESIPVEGRIAAVADVFDALTSQRPYKQAWSIQEAIQYITSHSGTHFDPQVVDVFIAHIDDAILIKNQFQDE</sequence>
<dbReference type="AlphaFoldDB" id="A0A1S1MW42"/>
<protein>
    <submittedName>
        <fullName evidence="5">Two-component system response regulator</fullName>
    </submittedName>
</protein>
<dbReference type="OrthoDB" id="9802066at2"/>